<evidence type="ECO:0000256" key="1">
    <source>
        <dbReference type="SAM" id="MobiDB-lite"/>
    </source>
</evidence>
<proteinExistence type="predicted"/>
<dbReference type="Proteomes" id="UP000078512">
    <property type="component" value="Unassembled WGS sequence"/>
</dbReference>
<dbReference type="AlphaFoldDB" id="A0A197JBU3"/>
<keyword evidence="3" id="KW-1185">Reference proteome</keyword>
<reference evidence="2 3" key="1">
    <citation type="submission" date="2016-05" db="EMBL/GenBank/DDBJ databases">
        <title>Genome sequencing reveals origins of a unique bacterial endosymbiosis in the earliest lineages of terrestrial Fungi.</title>
        <authorList>
            <consortium name="DOE Joint Genome Institute"/>
            <person name="Uehling J."/>
            <person name="Gryganskyi A."/>
            <person name="Hameed K."/>
            <person name="Tschaplinski T."/>
            <person name="Misztal P."/>
            <person name="Wu S."/>
            <person name="Desiro A."/>
            <person name="Vande Pol N."/>
            <person name="Du Z.-Y."/>
            <person name="Zienkiewicz A."/>
            <person name="Zienkiewicz K."/>
            <person name="Morin E."/>
            <person name="Tisserant E."/>
            <person name="Splivallo R."/>
            <person name="Hainaut M."/>
            <person name="Henrissat B."/>
            <person name="Ohm R."/>
            <person name="Kuo A."/>
            <person name="Yan J."/>
            <person name="Lipzen A."/>
            <person name="Nolan M."/>
            <person name="Labutti K."/>
            <person name="Barry K."/>
            <person name="Goldstein A."/>
            <person name="Labbe J."/>
            <person name="Schadt C."/>
            <person name="Tuskan G."/>
            <person name="Grigoriev I."/>
            <person name="Martin F."/>
            <person name="Vilgalys R."/>
            <person name="Bonito G."/>
        </authorList>
    </citation>
    <scope>NUCLEOTIDE SEQUENCE [LARGE SCALE GENOMIC DNA]</scope>
    <source>
        <strain evidence="2 3">AG-77</strain>
    </source>
</reference>
<feature type="region of interest" description="Disordered" evidence="1">
    <location>
        <begin position="90"/>
        <end position="109"/>
    </location>
</feature>
<accession>A0A197JBU3</accession>
<dbReference type="EMBL" id="KV442154">
    <property type="protein sequence ID" value="OAQ22575.1"/>
    <property type="molecule type" value="Genomic_DNA"/>
</dbReference>
<organism evidence="2 3">
    <name type="scientific">Linnemannia elongata AG-77</name>
    <dbReference type="NCBI Taxonomy" id="1314771"/>
    <lineage>
        <taxon>Eukaryota</taxon>
        <taxon>Fungi</taxon>
        <taxon>Fungi incertae sedis</taxon>
        <taxon>Mucoromycota</taxon>
        <taxon>Mortierellomycotina</taxon>
        <taxon>Mortierellomycetes</taxon>
        <taxon>Mortierellales</taxon>
        <taxon>Mortierellaceae</taxon>
        <taxon>Linnemannia</taxon>
    </lineage>
</organism>
<name>A0A197JBU3_9FUNG</name>
<feature type="compositionally biased region" description="Polar residues" evidence="1">
    <location>
        <begin position="98"/>
        <end position="109"/>
    </location>
</feature>
<protein>
    <submittedName>
        <fullName evidence="2">Uncharacterized protein</fullName>
    </submittedName>
</protein>
<sequence length="109" mass="12034">MSQGNASQHVQAVRSVYKDGLSPSSSSTSRDGGVVLLTCHFDPSTRLEFELWEDILAVFRDGLYVRYEGWIRKRIAVIPNATLEIVIDGQATHGGRSSPRQSKTGYCGF</sequence>
<evidence type="ECO:0000313" key="2">
    <source>
        <dbReference type="EMBL" id="OAQ22575.1"/>
    </source>
</evidence>
<gene>
    <name evidence="2" type="ORF">K457DRAFT_295712</name>
</gene>
<evidence type="ECO:0000313" key="3">
    <source>
        <dbReference type="Proteomes" id="UP000078512"/>
    </source>
</evidence>